<dbReference type="Proteomes" id="UP000520011">
    <property type="component" value="Unassembled WGS sequence"/>
</dbReference>
<comment type="caution">
    <text evidence="2">The sequence shown here is derived from an EMBL/GenBank/DDBJ whole genome shotgun (WGS) entry which is preliminary data.</text>
</comment>
<feature type="transmembrane region" description="Helical" evidence="1">
    <location>
        <begin position="21"/>
        <end position="40"/>
    </location>
</feature>
<keyword evidence="1" id="KW-1133">Transmembrane helix</keyword>
<reference evidence="2 3" key="1">
    <citation type="submission" date="2020-08" db="EMBL/GenBank/DDBJ databases">
        <title>Genomic Encyclopedia of Type Strains, Phase IV (KMG-IV): sequencing the most valuable type-strain genomes for metagenomic binning, comparative biology and taxonomic classification.</title>
        <authorList>
            <person name="Goeker M."/>
        </authorList>
    </citation>
    <scope>NUCLEOTIDE SEQUENCE [LARGE SCALE GENOMIC DNA]</scope>
    <source>
        <strain evidence="2 3">DSM 16325</strain>
    </source>
</reference>
<dbReference type="AlphaFoldDB" id="A0A7W8IMN5"/>
<proteinExistence type="predicted"/>
<organism evidence="2 3">
    <name type="scientific">Anoxybacteroides tepidamans</name>
    <dbReference type="NCBI Taxonomy" id="265948"/>
    <lineage>
        <taxon>Bacteria</taxon>
        <taxon>Bacillati</taxon>
        <taxon>Bacillota</taxon>
        <taxon>Bacilli</taxon>
        <taxon>Bacillales</taxon>
        <taxon>Anoxybacillaceae</taxon>
        <taxon>Anoxybacteroides</taxon>
    </lineage>
</organism>
<sequence>MGGEKATRLLSRFFTKFYIRYFNIYRIHFLFHVFHFFNFFTNVE</sequence>
<gene>
    <name evidence="2" type="ORF">HNQ34_000390</name>
</gene>
<keyword evidence="1" id="KW-0472">Membrane</keyword>
<keyword evidence="1" id="KW-0812">Transmembrane</keyword>
<keyword evidence="3" id="KW-1185">Reference proteome</keyword>
<evidence type="ECO:0000256" key="1">
    <source>
        <dbReference type="SAM" id="Phobius"/>
    </source>
</evidence>
<evidence type="ECO:0000313" key="2">
    <source>
        <dbReference type="EMBL" id="MBB5323313.1"/>
    </source>
</evidence>
<evidence type="ECO:0000313" key="3">
    <source>
        <dbReference type="Proteomes" id="UP000520011"/>
    </source>
</evidence>
<dbReference type="EMBL" id="JACHEP010000001">
    <property type="protein sequence ID" value="MBB5323313.1"/>
    <property type="molecule type" value="Genomic_DNA"/>
</dbReference>
<protein>
    <submittedName>
        <fullName evidence="2">Uncharacterized protein</fullName>
    </submittedName>
</protein>
<name>A0A7W8IMN5_9BACL</name>
<accession>A0A7W8IMN5</accession>